<gene>
    <name evidence="3" type="ORF">G3M70_10550</name>
</gene>
<organism evidence="3 4">
    <name type="scientific">Candidatus Nitronauta litoralis</name>
    <dbReference type="NCBI Taxonomy" id="2705533"/>
    <lineage>
        <taxon>Bacteria</taxon>
        <taxon>Pseudomonadati</taxon>
        <taxon>Nitrospinota/Tectimicrobiota group</taxon>
        <taxon>Nitrospinota</taxon>
        <taxon>Nitrospinia</taxon>
        <taxon>Nitrospinales</taxon>
        <taxon>Nitrospinaceae</taxon>
        <taxon>Candidatus Nitronauta</taxon>
    </lineage>
</organism>
<sequence length="133" mass="14272">MPIYEYECGKGHQFELMVSISGPDPKTCIIDGCRSKPKRMVSAAGFILKGSGWYATDYPSESRRQGIDNEAKDANPGAGHTCGSTCSHGVKGDGGPTDESAPPPKALTEPIKKPKEKNPYSTRSKKKKKATKA</sequence>
<dbReference type="Proteomes" id="UP000594688">
    <property type="component" value="Chromosome"/>
</dbReference>
<dbReference type="PANTHER" id="PTHR34404:SF2">
    <property type="entry name" value="CONSERVED SERINE RICH PROTEIN"/>
    <property type="match status" value="1"/>
</dbReference>
<feature type="compositionally biased region" description="Basic residues" evidence="1">
    <location>
        <begin position="123"/>
        <end position="133"/>
    </location>
</feature>
<evidence type="ECO:0000259" key="2">
    <source>
        <dbReference type="SMART" id="SM00834"/>
    </source>
</evidence>
<feature type="compositionally biased region" description="Basic and acidic residues" evidence="1">
    <location>
        <begin position="60"/>
        <end position="73"/>
    </location>
</feature>
<feature type="region of interest" description="Disordered" evidence="1">
    <location>
        <begin position="57"/>
        <end position="133"/>
    </location>
</feature>
<dbReference type="EMBL" id="CP048685">
    <property type="protein sequence ID" value="QPJ62286.1"/>
    <property type="molecule type" value="Genomic_DNA"/>
</dbReference>
<accession>A0A7T0BWR6</accession>
<dbReference type="NCBIfam" id="TIGR02605">
    <property type="entry name" value="CxxC_CxxC_SSSS"/>
    <property type="match status" value="1"/>
</dbReference>
<dbReference type="AlphaFoldDB" id="A0A7T0BWR6"/>
<dbReference type="KEGG" id="nli:G3M70_10550"/>
<protein>
    <submittedName>
        <fullName evidence="3">Zinc ribbon domain-containing protein</fullName>
    </submittedName>
</protein>
<dbReference type="SMART" id="SM00834">
    <property type="entry name" value="CxxC_CXXC_SSSS"/>
    <property type="match status" value="1"/>
</dbReference>
<proteinExistence type="predicted"/>
<evidence type="ECO:0000313" key="4">
    <source>
        <dbReference type="Proteomes" id="UP000594688"/>
    </source>
</evidence>
<name>A0A7T0BWR6_9BACT</name>
<evidence type="ECO:0000313" key="3">
    <source>
        <dbReference type="EMBL" id="QPJ62286.1"/>
    </source>
</evidence>
<dbReference type="InterPro" id="IPR013429">
    <property type="entry name" value="Regulatory_FmdB_Zinc_ribbon"/>
</dbReference>
<dbReference type="PANTHER" id="PTHR34404">
    <property type="entry name" value="REGULATORY PROTEIN, FMDB FAMILY"/>
    <property type="match status" value="1"/>
</dbReference>
<evidence type="ECO:0000256" key="1">
    <source>
        <dbReference type="SAM" id="MobiDB-lite"/>
    </source>
</evidence>
<feature type="domain" description="Putative regulatory protein FmdB zinc ribbon" evidence="2">
    <location>
        <begin position="1"/>
        <end position="42"/>
    </location>
</feature>
<reference evidence="3 4" key="1">
    <citation type="submission" date="2020-02" db="EMBL/GenBank/DDBJ databases">
        <title>Genomic and physiological characterization of two novel Nitrospinaceae genera.</title>
        <authorList>
            <person name="Mueller A.J."/>
            <person name="Jung M.-Y."/>
            <person name="Strachan C.R."/>
            <person name="Herbold C.W."/>
            <person name="Kirkegaard R.H."/>
            <person name="Daims H."/>
        </authorList>
    </citation>
    <scope>NUCLEOTIDE SEQUENCE [LARGE SCALE GENOMIC DNA]</scope>
    <source>
        <strain evidence="3">EB</strain>
    </source>
</reference>